<evidence type="ECO:0000313" key="3">
    <source>
        <dbReference type="Proteomes" id="UP000054359"/>
    </source>
</evidence>
<dbReference type="EMBL" id="KK115450">
    <property type="protein sequence ID" value="KFM65151.1"/>
    <property type="molecule type" value="Genomic_DNA"/>
</dbReference>
<protein>
    <submittedName>
        <fullName evidence="2">Uncharacterized protein</fullName>
    </submittedName>
</protein>
<evidence type="ECO:0000256" key="1">
    <source>
        <dbReference type="SAM" id="MobiDB-lite"/>
    </source>
</evidence>
<name>A0A087TJ62_STEMI</name>
<proteinExistence type="predicted"/>
<feature type="compositionally biased region" description="Basic residues" evidence="1">
    <location>
        <begin position="163"/>
        <end position="186"/>
    </location>
</feature>
<sequence length="251" mass="29673">MLLKLEYNSLFYVHVYVDLGFLYWNARDIFNLLPTKSSHTYNILQVFFPDQDKFLQLGELYNYSKEWGSSYQIVLTSNEAAYVAQKAFHNELLFPWMCQMFMEPLTKDVEDGKTYIVLRDTVEDEAIRRKSPIFFLTQDPRQSNVTEAVPQRKQQEPAIMASKRQKKKAPPQQSRRNKNQKCGLKRKTADVGEQTYVRTYEQTKRRKQNGQGKPKVAKRTAETSERCLRSKQPRLQVEDQRPECSRNQEQR</sequence>
<organism evidence="2 3">
    <name type="scientific">Stegodyphus mimosarum</name>
    <name type="common">African social velvet spider</name>
    <dbReference type="NCBI Taxonomy" id="407821"/>
    <lineage>
        <taxon>Eukaryota</taxon>
        <taxon>Metazoa</taxon>
        <taxon>Ecdysozoa</taxon>
        <taxon>Arthropoda</taxon>
        <taxon>Chelicerata</taxon>
        <taxon>Arachnida</taxon>
        <taxon>Araneae</taxon>
        <taxon>Araneomorphae</taxon>
        <taxon>Entelegynae</taxon>
        <taxon>Eresoidea</taxon>
        <taxon>Eresidae</taxon>
        <taxon>Stegodyphus</taxon>
    </lineage>
</organism>
<feature type="compositionally biased region" description="Basic and acidic residues" evidence="1">
    <location>
        <begin position="236"/>
        <end position="251"/>
    </location>
</feature>
<reference evidence="2 3" key="1">
    <citation type="submission" date="2013-11" db="EMBL/GenBank/DDBJ databases">
        <title>Genome sequencing of Stegodyphus mimosarum.</title>
        <authorList>
            <person name="Bechsgaard J."/>
        </authorList>
    </citation>
    <scope>NUCLEOTIDE SEQUENCE [LARGE SCALE GENOMIC DNA]</scope>
</reference>
<dbReference type="AlphaFoldDB" id="A0A087TJ62"/>
<feature type="compositionally biased region" description="Basic and acidic residues" evidence="1">
    <location>
        <begin position="219"/>
        <end position="228"/>
    </location>
</feature>
<gene>
    <name evidence="2" type="ORF">X975_08247</name>
</gene>
<evidence type="ECO:0000313" key="2">
    <source>
        <dbReference type="EMBL" id="KFM65151.1"/>
    </source>
</evidence>
<feature type="region of interest" description="Disordered" evidence="1">
    <location>
        <begin position="142"/>
        <end position="251"/>
    </location>
</feature>
<accession>A0A087TJ62</accession>
<keyword evidence="3" id="KW-1185">Reference proteome</keyword>
<dbReference type="Proteomes" id="UP000054359">
    <property type="component" value="Unassembled WGS sequence"/>
</dbReference>
<feature type="non-terminal residue" evidence="2">
    <location>
        <position position="251"/>
    </location>
</feature>